<keyword evidence="3" id="KW-0732">Signal</keyword>
<dbReference type="OrthoDB" id="1912376at2"/>
<evidence type="ECO:0000256" key="2">
    <source>
        <dbReference type="SAM" id="MobiDB-lite"/>
    </source>
</evidence>
<dbReference type="Gene3D" id="2.10.270.10">
    <property type="entry name" value="Cholin Binding"/>
    <property type="match status" value="1"/>
</dbReference>
<feature type="signal peptide" evidence="3">
    <location>
        <begin position="1"/>
        <end position="29"/>
    </location>
</feature>
<dbReference type="Proteomes" id="UP000260680">
    <property type="component" value="Unassembled WGS sequence"/>
</dbReference>
<evidence type="ECO:0000256" key="3">
    <source>
        <dbReference type="SAM" id="SignalP"/>
    </source>
</evidence>
<reference evidence="4 5" key="1">
    <citation type="submission" date="2018-07" db="EMBL/GenBank/DDBJ databases">
        <title>New species, Clostridium PI-S10-A1B.</title>
        <authorList>
            <person name="Krishna G."/>
            <person name="Summeta K."/>
            <person name="Shikha S."/>
            <person name="Prabhu P.B."/>
            <person name="Suresh K."/>
        </authorList>
    </citation>
    <scope>NUCLEOTIDE SEQUENCE [LARGE SCALE GENOMIC DNA]</scope>
    <source>
        <strain evidence="4 5">PI-S10-A1B</strain>
    </source>
</reference>
<proteinExistence type="predicted"/>
<feature type="compositionally biased region" description="Basic and acidic residues" evidence="2">
    <location>
        <begin position="1221"/>
        <end position="1233"/>
    </location>
</feature>
<organism evidence="4 5">
    <name type="scientific">Lacrimispora amygdalina</name>
    <dbReference type="NCBI Taxonomy" id="253257"/>
    <lineage>
        <taxon>Bacteria</taxon>
        <taxon>Bacillati</taxon>
        <taxon>Bacillota</taxon>
        <taxon>Clostridia</taxon>
        <taxon>Lachnospirales</taxon>
        <taxon>Lachnospiraceae</taxon>
        <taxon>Lacrimispora</taxon>
    </lineage>
</organism>
<keyword evidence="1" id="KW-0677">Repeat</keyword>
<evidence type="ECO:0000313" key="5">
    <source>
        <dbReference type="Proteomes" id="UP000260680"/>
    </source>
</evidence>
<dbReference type="SUPFAM" id="SSF69360">
    <property type="entry name" value="Cell wall binding repeat"/>
    <property type="match status" value="1"/>
</dbReference>
<dbReference type="Pfam" id="PF01473">
    <property type="entry name" value="Choline_bind_1"/>
    <property type="match status" value="1"/>
</dbReference>
<dbReference type="Gene3D" id="2.60.40.3630">
    <property type="match status" value="1"/>
</dbReference>
<feature type="region of interest" description="Disordered" evidence="2">
    <location>
        <begin position="1221"/>
        <end position="1257"/>
    </location>
</feature>
<feature type="compositionally biased region" description="Basic and acidic residues" evidence="2">
    <location>
        <begin position="1361"/>
        <end position="1373"/>
    </location>
</feature>
<feature type="region of interest" description="Disordered" evidence="2">
    <location>
        <begin position="1352"/>
        <end position="1373"/>
    </location>
</feature>
<protein>
    <recommendedName>
        <fullName evidence="6">Cadherin domain-containing protein</fullName>
    </recommendedName>
</protein>
<accession>A0A3E2NFN6</accession>
<evidence type="ECO:0000256" key="1">
    <source>
        <dbReference type="ARBA" id="ARBA00022737"/>
    </source>
</evidence>
<dbReference type="InterPro" id="IPR018337">
    <property type="entry name" value="Cell_wall/Cho-bd_repeat"/>
</dbReference>
<dbReference type="RefSeq" id="WP_117416185.1">
    <property type="nucleotide sequence ID" value="NZ_QOHO01000018.1"/>
</dbReference>
<gene>
    <name evidence="4" type="ORF">DS742_06525</name>
</gene>
<dbReference type="Pfam" id="PF19127">
    <property type="entry name" value="Choline_bind_3"/>
    <property type="match status" value="1"/>
</dbReference>
<evidence type="ECO:0008006" key="6">
    <source>
        <dbReference type="Google" id="ProtNLM"/>
    </source>
</evidence>
<evidence type="ECO:0000313" key="4">
    <source>
        <dbReference type="EMBL" id="RFZ79806.1"/>
    </source>
</evidence>
<feature type="chain" id="PRO_5017643267" description="Cadherin domain-containing protein" evidence="3">
    <location>
        <begin position="30"/>
        <end position="1373"/>
    </location>
</feature>
<dbReference type="EMBL" id="QOHO01000018">
    <property type="protein sequence ID" value="RFZ79806.1"/>
    <property type="molecule type" value="Genomic_DNA"/>
</dbReference>
<name>A0A3E2NFN6_9FIRM</name>
<sequence>MILSKSSRFLSGILIAAVLISSVPVNVYAETGEALSEDDRDAKSIGGWVGGSIDNRTDIFLTDGDPVSNWYQYNTQNPIGVSSPTDGDGDENIFEYCPYYETKDNSKGKIYKDYIIQDPGYYALTANAEIFLRSGGDEGKLTIELYSDTSGTGTPINSSTVSSAGFTTEEWHTLSINSLSLTADVKRIRFILEATAAEINNADDYIDFDGLSMKFTKVAAPPIITNLGGNAFFTEGSLPVYLDSGSDAAVTVDTAFGRTYAGGSVDVSIISGSVITEDELKIGESGDITLSEENVKYLDTVIGTYTGGSSGTNLTINLNSNADNSSVTALLRAIVYNNKNNLKPSTMIRTIRISVEDNTGISGNADVTVTVNNINYRPVRKSGITDTGTDQVTVKNAYHLDLSTIFEDPDTDSLTYKVKVNNSIADVAQESYEYTPQTAGVYTLEFTANDGMVDSADTYTVTLTALNTAPVRKSGVPASDSINMVVNTAFSLNLNDVFEDADSDTLSYKVKINGQTEQAAVSSYSYTPTATGTYTLEFKANDGHDDSADTYTVTLNAVAPNTPPARKTGVSDTKEETVPVKKACGINLNEIFEDADGDSLSYKVKVNGGAETAADGNYSYTPSAAGTHTLVFRAYDGSADSIDTYTVILTAVNTPPVRRSEVGESISDNVTIGSTYTMDLSTIFEDENQDPLTYKVKINGGTEEIVSMPYSINLTSLGTYTLVFKAYDGFSDSTDTYTVILNVKEPNRAPARAAGVEESESITAPANSSIVRNLASIFEDDDGDPLTYKVKVDSNPEVAANGNFTYIVPAVGAHTLVFKANDGTVDSTQTYTVYITATKDPVKSVTAPNPVTGVTNGAAKTAAALHLPEKVVLVTEMGTVLADVTWDVTASSYDPDQKTEQTFDVEGTVSLPDEVYNPDGISLDVTVTVTVKAEVLVDKVLESISPLSPVTGVPNGTAKTAAALGLPVNVDLETDNGTVPASVTWDVASSSYDPDLKTVQTFEVEGTVTLPAKVINPDSVSLDIIVEVTVDAESLNDKILEKIYPLPSIKGITNGTAKTVTALGIPSRVTLGTDAGNVQADVIWDLDSSSYDPFISEEQTFTVEGNVVLPDNVINPSGISLEVTINLTVSEEEEEQEYYTIRINVTKRPDKVSYTLGEDLDTQGLEVTEYQKASPSNAVKKTVLSEGQYDLEYNLTRTGTRTVKVIYYGTDRYGNEKEFTDEFTVRVKEPPRDDSDDDDDREITQPGKPKGGDDDHYYSGSWHSDENGWRINGNDGNSPANRWVYTDWKGSNDWYFFDEKGYMVTGWLEYKGNKYYLNPVSDGKKGYMYTGWNMIEGKWYYFSEAADETKGSMLKDTTTPDGHRVGPDGERIS</sequence>
<comment type="caution">
    <text evidence="4">The sequence shown here is derived from an EMBL/GenBank/DDBJ whole genome shotgun (WGS) entry which is preliminary data.</text>
</comment>